<dbReference type="PANTHER" id="PTHR30346">
    <property type="entry name" value="TRANSCRIPTIONAL DUAL REGULATOR HCAR-RELATED"/>
    <property type="match status" value="1"/>
</dbReference>
<dbReference type="PANTHER" id="PTHR30346:SF28">
    <property type="entry name" value="HTH-TYPE TRANSCRIPTIONAL REGULATOR CYNR"/>
    <property type="match status" value="1"/>
</dbReference>
<dbReference type="PRINTS" id="PR00039">
    <property type="entry name" value="HTHLYSR"/>
</dbReference>
<evidence type="ECO:0000256" key="4">
    <source>
        <dbReference type="ARBA" id="ARBA00023163"/>
    </source>
</evidence>
<dbReference type="Pfam" id="PF00126">
    <property type="entry name" value="HTH_1"/>
    <property type="match status" value="1"/>
</dbReference>
<dbReference type="GO" id="GO:0003677">
    <property type="term" value="F:DNA binding"/>
    <property type="evidence" value="ECO:0007669"/>
    <property type="project" value="UniProtKB-KW"/>
</dbReference>
<dbReference type="GO" id="GO:0003700">
    <property type="term" value="F:DNA-binding transcription factor activity"/>
    <property type="evidence" value="ECO:0007669"/>
    <property type="project" value="InterPro"/>
</dbReference>
<dbReference type="InterPro" id="IPR005119">
    <property type="entry name" value="LysR_subst-bd"/>
</dbReference>
<proteinExistence type="inferred from homology"/>
<dbReference type="FunFam" id="1.10.10.10:FF:000001">
    <property type="entry name" value="LysR family transcriptional regulator"/>
    <property type="match status" value="1"/>
</dbReference>
<evidence type="ECO:0000259" key="5">
    <source>
        <dbReference type="PROSITE" id="PS50931"/>
    </source>
</evidence>
<keyword evidence="4" id="KW-0804">Transcription</keyword>
<gene>
    <name evidence="6" type="ORF">BDZ31_002487</name>
</gene>
<evidence type="ECO:0000313" key="6">
    <source>
        <dbReference type="EMBL" id="MBB4662898.1"/>
    </source>
</evidence>
<dbReference type="RefSeq" id="WP_183342508.1">
    <property type="nucleotide sequence ID" value="NZ_JACHNU010000003.1"/>
</dbReference>
<sequence length="304" mass="32503">MTVEELRWFVAVAEREHVTAAAAELHVSQPALSRALARVQAHVGVPLFDRSGRNLRLNRFGRLYLERARRALAELDAGDEELSAATGQGGGGTVMLAFLHTLGTWLVPALLRGFGAERPDVALRLDQGSAQEMTELLHAGEVDAILTSPRPEGRSIGWHPLANEPLRLAVPPGHRLGARKRVRLAEVADEPFVAMKPEYGLRGVTDALCAAAGFAPRVAFEGDDIGTLRGLVAAGLGVALLPLPHSAGAEIDQPATPHLQVADRGAQRLLGLAWDRSRYRSPATEAFVAWVVANGRELATAPPP</sequence>
<dbReference type="SUPFAM" id="SSF46785">
    <property type="entry name" value="Winged helix' DNA-binding domain"/>
    <property type="match status" value="1"/>
</dbReference>
<accession>A0A840IG01</accession>
<dbReference type="EMBL" id="JACHNU010000003">
    <property type="protein sequence ID" value="MBB4662898.1"/>
    <property type="molecule type" value="Genomic_DNA"/>
</dbReference>
<dbReference type="InterPro" id="IPR036388">
    <property type="entry name" value="WH-like_DNA-bd_sf"/>
</dbReference>
<dbReference type="InterPro" id="IPR036390">
    <property type="entry name" value="WH_DNA-bd_sf"/>
</dbReference>
<keyword evidence="2" id="KW-0805">Transcription regulation</keyword>
<dbReference type="Gene3D" id="1.10.10.10">
    <property type="entry name" value="Winged helix-like DNA-binding domain superfamily/Winged helix DNA-binding domain"/>
    <property type="match status" value="1"/>
</dbReference>
<evidence type="ECO:0000256" key="1">
    <source>
        <dbReference type="ARBA" id="ARBA00009437"/>
    </source>
</evidence>
<comment type="similarity">
    <text evidence="1">Belongs to the LysR transcriptional regulatory family.</text>
</comment>
<dbReference type="GO" id="GO:0032993">
    <property type="term" value="C:protein-DNA complex"/>
    <property type="evidence" value="ECO:0007669"/>
    <property type="project" value="TreeGrafter"/>
</dbReference>
<dbReference type="CDD" id="cd08434">
    <property type="entry name" value="PBP2_GltC_like"/>
    <property type="match status" value="1"/>
</dbReference>
<protein>
    <submittedName>
        <fullName evidence="6">DNA-binding transcriptional LysR family regulator</fullName>
    </submittedName>
</protein>
<dbReference type="AlphaFoldDB" id="A0A840IG01"/>
<feature type="domain" description="HTH lysR-type" evidence="5">
    <location>
        <begin position="1"/>
        <end position="58"/>
    </location>
</feature>
<organism evidence="6 7">
    <name type="scientific">Conexibacter arvalis</name>
    <dbReference type="NCBI Taxonomy" id="912552"/>
    <lineage>
        <taxon>Bacteria</taxon>
        <taxon>Bacillati</taxon>
        <taxon>Actinomycetota</taxon>
        <taxon>Thermoleophilia</taxon>
        <taxon>Solirubrobacterales</taxon>
        <taxon>Conexibacteraceae</taxon>
        <taxon>Conexibacter</taxon>
    </lineage>
</organism>
<keyword evidence="7" id="KW-1185">Reference proteome</keyword>
<name>A0A840IG01_9ACTN</name>
<dbReference type="InterPro" id="IPR000847">
    <property type="entry name" value="LysR_HTH_N"/>
</dbReference>
<evidence type="ECO:0000256" key="2">
    <source>
        <dbReference type="ARBA" id="ARBA00023015"/>
    </source>
</evidence>
<dbReference type="PROSITE" id="PS50931">
    <property type="entry name" value="HTH_LYSR"/>
    <property type="match status" value="1"/>
</dbReference>
<dbReference type="Gene3D" id="3.40.190.290">
    <property type="match status" value="1"/>
</dbReference>
<dbReference type="Proteomes" id="UP000585272">
    <property type="component" value="Unassembled WGS sequence"/>
</dbReference>
<comment type="caution">
    <text evidence="6">The sequence shown here is derived from an EMBL/GenBank/DDBJ whole genome shotgun (WGS) entry which is preliminary data.</text>
</comment>
<reference evidence="6 7" key="1">
    <citation type="submission" date="2020-08" db="EMBL/GenBank/DDBJ databases">
        <title>Genomic Encyclopedia of Archaeal and Bacterial Type Strains, Phase II (KMG-II): from individual species to whole genera.</title>
        <authorList>
            <person name="Goeker M."/>
        </authorList>
    </citation>
    <scope>NUCLEOTIDE SEQUENCE [LARGE SCALE GENOMIC DNA]</scope>
    <source>
        <strain evidence="6 7">DSM 23288</strain>
    </source>
</reference>
<evidence type="ECO:0000256" key="3">
    <source>
        <dbReference type="ARBA" id="ARBA00023125"/>
    </source>
</evidence>
<evidence type="ECO:0000313" key="7">
    <source>
        <dbReference type="Proteomes" id="UP000585272"/>
    </source>
</evidence>
<dbReference type="Pfam" id="PF03466">
    <property type="entry name" value="LysR_substrate"/>
    <property type="match status" value="1"/>
</dbReference>
<keyword evidence="3 6" id="KW-0238">DNA-binding</keyword>
<dbReference type="SUPFAM" id="SSF53850">
    <property type="entry name" value="Periplasmic binding protein-like II"/>
    <property type="match status" value="1"/>
</dbReference>